<keyword evidence="3" id="KW-1185">Reference proteome</keyword>
<proteinExistence type="predicted"/>
<reference evidence="3" key="1">
    <citation type="journal article" date="2019" name="Int. J. Syst. Evol. Microbiol.">
        <title>The Global Catalogue of Microorganisms (GCM) 10K type strain sequencing project: providing services to taxonomists for standard genome sequencing and annotation.</title>
        <authorList>
            <consortium name="The Broad Institute Genomics Platform"/>
            <consortium name="The Broad Institute Genome Sequencing Center for Infectious Disease"/>
            <person name="Wu L."/>
            <person name="Ma J."/>
        </authorList>
    </citation>
    <scope>NUCLEOTIDE SEQUENCE [LARGE SCALE GENOMIC DNA]</scope>
    <source>
        <strain evidence="3">NBRC 108894</strain>
    </source>
</reference>
<gene>
    <name evidence="2" type="ORF">GCM10025881_07430</name>
</gene>
<evidence type="ECO:0000313" key="3">
    <source>
        <dbReference type="Proteomes" id="UP001157034"/>
    </source>
</evidence>
<dbReference type="EMBL" id="BSVB01000001">
    <property type="protein sequence ID" value="GMA93919.1"/>
    <property type="molecule type" value="Genomic_DNA"/>
</dbReference>
<evidence type="ECO:0000256" key="1">
    <source>
        <dbReference type="SAM" id="MobiDB-lite"/>
    </source>
</evidence>
<name>A0ABQ6K3P5_9MICO</name>
<sequence>MPDSRDIVESMRREGWVGPPALVVRMPDGGMTTLDNARLAAAVDAGIEIVAEVHEYHEALPPAQHLRFADRWHGTPQTWGEAVTNRVASQGASWAAQHPQGDPRDGRR</sequence>
<protein>
    <submittedName>
        <fullName evidence="2">Uncharacterized protein</fullName>
    </submittedName>
</protein>
<dbReference type="Proteomes" id="UP001157034">
    <property type="component" value="Unassembled WGS sequence"/>
</dbReference>
<evidence type="ECO:0000313" key="2">
    <source>
        <dbReference type="EMBL" id="GMA93919.1"/>
    </source>
</evidence>
<accession>A0ABQ6K3P5</accession>
<organism evidence="2 3">
    <name type="scientific">Pseudolysinimonas kribbensis</name>
    <dbReference type="NCBI Taxonomy" id="433641"/>
    <lineage>
        <taxon>Bacteria</taxon>
        <taxon>Bacillati</taxon>
        <taxon>Actinomycetota</taxon>
        <taxon>Actinomycetes</taxon>
        <taxon>Micrococcales</taxon>
        <taxon>Microbacteriaceae</taxon>
        <taxon>Pseudolysinimonas</taxon>
    </lineage>
</organism>
<feature type="region of interest" description="Disordered" evidence="1">
    <location>
        <begin position="86"/>
        <end position="108"/>
    </location>
</feature>
<comment type="caution">
    <text evidence="2">The sequence shown here is derived from an EMBL/GenBank/DDBJ whole genome shotgun (WGS) entry which is preliminary data.</text>
</comment>